<evidence type="ECO:0000256" key="1">
    <source>
        <dbReference type="ARBA" id="ARBA00004123"/>
    </source>
</evidence>
<keyword evidence="4" id="KW-0805">Transcription regulation</keyword>
<feature type="repeat" description="WD" evidence="7">
    <location>
        <begin position="352"/>
        <end position="393"/>
    </location>
</feature>
<dbReference type="Gene3D" id="1.20.960.30">
    <property type="match status" value="1"/>
</dbReference>
<name>A0AAW2YWK4_9EUKA</name>
<dbReference type="GO" id="GO:0006357">
    <property type="term" value="P:regulation of transcription by RNA polymerase II"/>
    <property type="evidence" value="ECO:0007669"/>
    <property type="project" value="TreeGrafter"/>
</dbReference>
<proteinExistence type="predicted"/>
<evidence type="ECO:0000256" key="8">
    <source>
        <dbReference type="SAM" id="MobiDB-lite"/>
    </source>
</evidence>
<dbReference type="FunFam" id="1.20.960.30:FF:000001">
    <property type="entry name" value="F-box-like/WD repeat-containing protein TBL1XR1"/>
    <property type="match status" value="1"/>
</dbReference>
<dbReference type="SMART" id="SM00320">
    <property type="entry name" value="WD40"/>
    <property type="match status" value="8"/>
</dbReference>
<evidence type="ECO:0000256" key="4">
    <source>
        <dbReference type="ARBA" id="ARBA00023015"/>
    </source>
</evidence>
<dbReference type="Gene3D" id="2.130.10.10">
    <property type="entry name" value="YVTN repeat-like/Quinoprotein amine dehydrogenase"/>
    <property type="match status" value="1"/>
</dbReference>
<dbReference type="InterPro" id="IPR019775">
    <property type="entry name" value="WD40_repeat_CS"/>
</dbReference>
<dbReference type="SUPFAM" id="SSF50978">
    <property type="entry name" value="WD40 repeat-like"/>
    <property type="match status" value="2"/>
</dbReference>
<dbReference type="GO" id="GO:0000118">
    <property type="term" value="C:histone deacetylase complex"/>
    <property type="evidence" value="ECO:0007669"/>
    <property type="project" value="TreeGrafter"/>
</dbReference>
<sequence length="609" mass="66825">MRTITSEEVNFLIYRYLLESGFKHAAFTFGYESQIQSSNFNGSDVPAGSLISFLQKGVQYMEIETKLKNKEKGGSMDGELKYNSPFELLHPELKTKLVLNQHTRNSGNRVRSNSYATNEKITAATPSSATTPTTTTSTSHPTSSSSSSRDEQSQQSTSSQQGSNNNHVANTPHTVNRKNKGREGNKRKDDPSSSSSTTTPTLSTQSSSSQPNATTTSSSDSDAMQQDDDEQDEESVKLIPQDQATVLKGHTHEVFICAWSPTSSSVLASGSGDSTARIWSLPPGQCGSNMTSLASSNPIVLSHSSSEMISPAGSSKDVTTLDWSGDGSMLATGSYDGKARIWNSEGSLLCTLDKHKGPIFSLKWNKKGDYLLSGSVDNTAIIWDVSNGEVKQQFRNHTAPTLDVDWRNDVSFATCSTDKMIYVCKLGDQRPMRVFQGHEDEVNAIRWDPSGNLLASCSDDFTAKIWSMKHDQCLHDFREHTKEIYTIKWSPTGQGTRYSNSDVVLASASFDATIKIWDVNVGKCLYSLIKHKDPVYSVAFSPNGEYLASGSYDRSLHIWSVKDGKLIKTFHGNGSIFEVCWNSAGDKVAACFSDSYTEDFTVCVLDFRV</sequence>
<feature type="repeat" description="WD" evidence="7">
    <location>
        <begin position="435"/>
        <end position="476"/>
    </location>
</feature>
<protein>
    <submittedName>
        <fullName evidence="9">Transducin (Beta)-like 1</fullName>
    </submittedName>
</protein>
<evidence type="ECO:0000256" key="7">
    <source>
        <dbReference type="PROSITE-ProRule" id="PRU00221"/>
    </source>
</evidence>
<dbReference type="PROSITE" id="PS50294">
    <property type="entry name" value="WD_REPEATS_REGION"/>
    <property type="match status" value="6"/>
</dbReference>
<accession>A0AAW2YWK4</accession>
<dbReference type="PANTHER" id="PTHR22846:SF2">
    <property type="entry name" value="F-BOX-LIKE_WD REPEAT-CONTAINING PROTEIN EBI"/>
    <property type="match status" value="1"/>
</dbReference>
<dbReference type="InterPro" id="IPR045183">
    <property type="entry name" value="Ebi-like"/>
</dbReference>
<dbReference type="SMART" id="SM00667">
    <property type="entry name" value="LisH"/>
    <property type="match status" value="1"/>
</dbReference>
<gene>
    <name evidence="9" type="ORF">AKO1_012601</name>
</gene>
<dbReference type="FunFam" id="2.130.10.10:FF:000218">
    <property type="entry name" value="WD40 repeat-containing protein HOS15"/>
    <property type="match status" value="1"/>
</dbReference>
<dbReference type="AlphaFoldDB" id="A0AAW2YWK4"/>
<feature type="repeat" description="WD" evidence="7">
    <location>
        <begin position="528"/>
        <end position="569"/>
    </location>
</feature>
<evidence type="ECO:0000256" key="5">
    <source>
        <dbReference type="ARBA" id="ARBA00023163"/>
    </source>
</evidence>
<keyword evidence="2 7" id="KW-0853">WD repeat</keyword>
<evidence type="ECO:0000313" key="9">
    <source>
        <dbReference type="EMBL" id="KAL0481146.1"/>
    </source>
</evidence>
<feature type="region of interest" description="Disordered" evidence="8">
    <location>
        <begin position="99"/>
        <end position="235"/>
    </location>
</feature>
<evidence type="ECO:0000313" key="10">
    <source>
        <dbReference type="Proteomes" id="UP001431209"/>
    </source>
</evidence>
<evidence type="ECO:0000256" key="6">
    <source>
        <dbReference type="ARBA" id="ARBA00023242"/>
    </source>
</evidence>
<feature type="compositionally biased region" description="Low complexity" evidence="8">
    <location>
        <begin position="122"/>
        <end position="163"/>
    </location>
</feature>
<dbReference type="InterPro" id="IPR015943">
    <property type="entry name" value="WD40/YVTN_repeat-like_dom_sf"/>
</dbReference>
<keyword evidence="3" id="KW-0677">Repeat</keyword>
<feature type="compositionally biased region" description="Low complexity" evidence="8">
    <location>
        <begin position="192"/>
        <end position="224"/>
    </location>
</feature>
<feature type="repeat" description="WD" evidence="7">
    <location>
        <begin position="247"/>
        <end position="281"/>
    </location>
</feature>
<feature type="compositionally biased region" description="Polar residues" evidence="8">
    <location>
        <begin position="99"/>
        <end position="120"/>
    </location>
</feature>
<evidence type="ECO:0000256" key="3">
    <source>
        <dbReference type="ARBA" id="ARBA00022737"/>
    </source>
</evidence>
<dbReference type="InterPro" id="IPR036322">
    <property type="entry name" value="WD40_repeat_dom_sf"/>
</dbReference>
<dbReference type="PROSITE" id="PS50896">
    <property type="entry name" value="LISH"/>
    <property type="match status" value="1"/>
</dbReference>
<dbReference type="Pfam" id="PF08513">
    <property type="entry name" value="LisH"/>
    <property type="match status" value="1"/>
</dbReference>
<feature type="repeat" description="WD" evidence="7">
    <location>
        <begin position="311"/>
        <end position="343"/>
    </location>
</feature>
<keyword evidence="5" id="KW-0804">Transcription</keyword>
<dbReference type="InterPro" id="IPR001680">
    <property type="entry name" value="WD40_rpt"/>
</dbReference>
<evidence type="ECO:0000256" key="2">
    <source>
        <dbReference type="ARBA" id="ARBA00022574"/>
    </source>
</evidence>
<dbReference type="PROSITE" id="PS00678">
    <property type="entry name" value="WD_REPEATS_1"/>
    <property type="match status" value="2"/>
</dbReference>
<dbReference type="PRINTS" id="PR00320">
    <property type="entry name" value="GPROTEINBRPT"/>
</dbReference>
<dbReference type="InterPro" id="IPR006594">
    <property type="entry name" value="LisH"/>
</dbReference>
<dbReference type="Pfam" id="PF00400">
    <property type="entry name" value="WD40"/>
    <property type="match status" value="7"/>
</dbReference>
<dbReference type="InterPro" id="IPR020472">
    <property type="entry name" value="WD40_PAC1"/>
</dbReference>
<dbReference type="PANTHER" id="PTHR22846">
    <property type="entry name" value="WD40 REPEAT PROTEIN"/>
    <property type="match status" value="1"/>
</dbReference>
<reference evidence="9 10" key="1">
    <citation type="submission" date="2024-03" db="EMBL/GenBank/DDBJ databases">
        <title>The Acrasis kona genome and developmental transcriptomes reveal deep origins of eukaryotic multicellular pathways.</title>
        <authorList>
            <person name="Sheikh S."/>
            <person name="Fu C.-J."/>
            <person name="Brown M.W."/>
            <person name="Baldauf S.L."/>
        </authorList>
    </citation>
    <scope>NUCLEOTIDE SEQUENCE [LARGE SCALE GENOMIC DNA]</scope>
    <source>
        <strain evidence="9 10">ATCC MYA-3509</strain>
    </source>
</reference>
<organism evidence="9 10">
    <name type="scientific">Acrasis kona</name>
    <dbReference type="NCBI Taxonomy" id="1008807"/>
    <lineage>
        <taxon>Eukaryota</taxon>
        <taxon>Discoba</taxon>
        <taxon>Heterolobosea</taxon>
        <taxon>Tetramitia</taxon>
        <taxon>Eutetramitia</taxon>
        <taxon>Acrasidae</taxon>
        <taxon>Acrasis</taxon>
    </lineage>
</organism>
<comment type="subcellular location">
    <subcellularLocation>
        <location evidence="1">Nucleus</location>
    </subcellularLocation>
</comment>
<feature type="compositionally biased region" description="Polar residues" evidence="8">
    <location>
        <begin position="164"/>
        <end position="174"/>
    </location>
</feature>
<dbReference type="Proteomes" id="UP001431209">
    <property type="component" value="Unassembled WGS sequence"/>
</dbReference>
<comment type="caution">
    <text evidence="9">The sequence shown here is derived from an EMBL/GenBank/DDBJ whole genome shotgun (WGS) entry which is preliminary data.</text>
</comment>
<dbReference type="CDD" id="cd00200">
    <property type="entry name" value="WD40"/>
    <property type="match status" value="1"/>
</dbReference>
<dbReference type="GO" id="GO:0003714">
    <property type="term" value="F:transcription corepressor activity"/>
    <property type="evidence" value="ECO:0007669"/>
    <property type="project" value="InterPro"/>
</dbReference>
<keyword evidence="10" id="KW-1185">Reference proteome</keyword>
<keyword evidence="6" id="KW-0539">Nucleus</keyword>
<dbReference type="EMBL" id="JAOPGA020000734">
    <property type="protein sequence ID" value="KAL0481146.1"/>
    <property type="molecule type" value="Genomic_DNA"/>
</dbReference>
<dbReference type="PROSITE" id="PS50082">
    <property type="entry name" value="WD_REPEATS_2"/>
    <property type="match status" value="6"/>
</dbReference>
<feature type="repeat" description="WD" evidence="7">
    <location>
        <begin position="477"/>
        <end position="527"/>
    </location>
</feature>
<feature type="compositionally biased region" description="Basic and acidic residues" evidence="8">
    <location>
        <begin position="181"/>
        <end position="191"/>
    </location>
</feature>